<accession>A0A319DQY6</accession>
<dbReference type="Proteomes" id="UP000247810">
    <property type="component" value="Unassembled WGS sequence"/>
</dbReference>
<name>A0A319DQY6_9EURO</name>
<dbReference type="OrthoDB" id="4467879at2759"/>
<dbReference type="EMBL" id="KZ825797">
    <property type="protein sequence ID" value="PYI00041.1"/>
    <property type="molecule type" value="Genomic_DNA"/>
</dbReference>
<dbReference type="AlphaFoldDB" id="A0A319DQY6"/>
<proteinExistence type="predicted"/>
<evidence type="ECO:0000313" key="2">
    <source>
        <dbReference type="Proteomes" id="UP000247810"/>
    </source>
</evidence>
<evidence type="ECO:0008006" key="3">
    <source>
        <dbReference type="Google" id="ProtNLM"/>
    </source>
</evidence>
<dbReference type="VEuPathDB" id="FungiDB:BO71DRAFT_478903"/>
<gene>
    <name evidence="1" type="ORF">BO71DRAFT_478903</name>
</gene>
<keyword evidence="2" id="KW-1185">Reference proteome</keyword>
<protein>
    <recommendedName>
        <fullName evidence="3">TLDc domain-containing protein</fullName>
    </recommendedName>
</protein>
<reference evidence="1 2" key="1">
    <citation type="submission" date="2018-02" db="EMBL/GenBank/DDBJ databases">
        <title>The genomes of Aspergillus section Nigri reveals drivers in fungal speciation.</title>
        <authorList>
            <consortium name="DOE Joint Genome Institute"/>
            <person name="Vesth T.C."/>
            <person name="Nybo J."/>
            <person name="Theobald S."/>
            <person name="Brandl J."/>
            <person name="Frisvad J.C."/>
            <person name="Nielsen K.F."/>
            <person name="Lyhne E.K."/>
            <person name="Kogle M.E."/>
            <person name="Kuo A."/>
            <person name="Riley R."/>
            <person name="Clum A."/>
            <person name="Nolan M."/>
            <person name="Lipzen A."/>
            <person name="Salamov A."/>
            <person name="Henrissat B."/>
            <person name="Wiebenga A."/>
            <person name="De vries R.P."/>
            <person name="Grigoriev I.V."/>
            <person name="Mortensen U.H."/>
            <person name="Andersen M.R."/>
            <person name="Baker S.E."/>
        </authorList>
    </citation>
    <scope>NUCLEOTIDE SEQUENCE [LARGE SCALE GENOMIC DNA]</scope>
    <source>
        <strain evidence="1 2">CBS 707.79</strain>
    </source>
</reference>
<organism evidence="1 2">
    <name type="scientific">Aspergillus ellipticus CBS 707.79</name>
    <dbReference type="NCBI Taxonomy" id="1448320"/>
    <lineage>
        <taxon>Eukaryota</taxon>
        <taxon>Fungi</taxon>
        <taxon>Dikarya</taxon>
        <taxon>Ascomycota</taxon>
        <taxon>Pezizomycotina</taxon>
        <taxon>Eurotiomycetes</taxon>
        <taxon>Eurotiomycetidae</taxon>
        <taxon>Eurotiales</taxon>
        <taxon>Aspergillaceae</taxon>
        <taxon>Aspergillus</taxon>
        <taxon>Aspergillus subgen. Circumdati</taxon>
    </lineage>
</organism>
<sequence length="553" mass="61027">MLQALDKFITNVQFGPHERKVKEYLDGGTQESIQQDLHSILKPKLTQETHNLNPSTIFDASCIEDADRQRYWTQNSLSTHIHRTHPTTHISPSTLTLLWKCFTFYAHHPFPPPPTTNATKLDATGFERALALLVHQWTSLLGTQEDGDCFWRHDEEFFHRGSVARLLRSIGHQCPSPEGIDIPPSVAPQDGIPSVLDDVIDVLATTQPYSVNLAPSLIQLEATGRKVLRGSTGGESKSTQYRVSRGEVSDLMGLLLRMRLQRKKWGRRFHFGGFDEADKHGEALAGAIAGWLVGGEDAASEEVWGTVMDALPNLLLRFHQLWAVLFRLPMPEVEGEGDAGEEVSPSILAAVSLFAPIPELYDFAQARSAHDLRIAFRPVGSTSCLTFSDVVKALENEQNPQLILATNATSPGSSAMIVGAFIPSSPSAMDNINRRTIGETHLLFQLQPEFRILKWTNPHSLLTSLINSTDETGPAEVETTSAEVSKKPYYIGEMGKQSARLHVDPEASTVTLYGSICEESSAAGYTYVTSHGNEDEDWEVAVEPSKMHVLSVV</sequence>
<evidence type="ECO:0000313" key="1">
    <source>
        <dbReference type="EMBL" id="PYI00041.1"/>
    </source>
</evidence>